<dbReference type="EC" id="2.7.13.3" evidence="2"/>
<dbReference type="AlphaFoldDB" id="A0A1T5H4N8"/>
<proteinExistence type="predicted"/>
<evidence type="ECO:0000256" key="2">
    <source>
        <dbReference type="ARBA" id="ARBA00012438"/>
    </source>
</evidence>
<dbReference type="Gene3D" id="3.30.565.10">
    <property type="entry name" value="Histidine kinase-like ATPase, C-terminal domain"/>
    <property type="match status" value="1"/>
</dbReference>
<dbReference type="Pfam" id="PF02518">
    <property type="entry name" value="HATPase_c"/>
    <property type="match status" value="1"/>
</dbReference>
<feature type="repeat" description="TPR" evidence="6">
    <location>
        <begin position="245"/>
        <end position="278"/>
    </location>
</feature>
<keyword evidence="8" id="KW-0472">Membrane</keyword>
<dbReference type="PRINTS" id="PR00344">
    <property type="entry name" value="BCTRLSENSOR"/>
</dbReference>
<dbReference type="PANTHER" id="PTHR43047">
    <property type="entry name" value="TWO-COMPONENT HISTIDINE PROTEIN KINASE"/>
    <property type="match status" value="1"/>
</dbReference>
<gene>
    <name evidence="10" type="ORF">SAMN03080601_02080</name>
</gene>
<dbReference type="RefSeq" id="WP_079557803.1">
    <property type="nucleotide sequence ID" value="NZ_CP021904.1"/>
</dbReference>
<organism evidence="10 11">
    <name type="scientific">Alkalitalea saponilacus</name>
    <dbReference type="NCBI Taxonomy" id="889453"/>
    <lineage>
        <taxon>Bacteria</taxon>
        <taxon>Pseudomonadati</taxon>
        <taxon>Bacteroidota</taxon>
        <taxon>Bacteroidia</taxon>
        <taxon>Marinilabiliales</taxon>
        <taxon>Marinilabiliaceae</taxon>
        <taxon>Alkalitalea</taxon>
    </lineage>
</organism>
<dbReference type="SUPFAM" id="SSF47384">
    <property type="entry name" value="Homodimeric domain of signal transducing histidine kinase"/>
    <property type="match status" value="1"/>
</dbReference>
<dbReference type="Proteomes" id="UP000191055">
    <property type="component" value="Unassembled WGS sequence"/>
</dbReference>
<dbReference type="InterPro" id="IPR003594">
    <property type="entry name" value="HATPase_dom"/>
</dbReference>
<keyword evidence="11" id="KW-1185">Reference proteome</keyword>
<reference evidence="10 11" key="1">
    <citation type="submission" date="2017-02" db="EMBL/GenBank/DDBJ databases">
        <authorList>
            <person name="Peterson S.W."/>
        </authorList>
    </citation>
    <scope>NUCLEOTIDE SEQUENCE [LARGE SCALE GENOMIC DNA]</scope>
    <source>
        <strain evidence="10 11">DSM 24412</strain>
    </source>
</reference>
<evidence type="ECO:0000256" key="4">
    <source>
        <dbReference type="ARBA" id="ARBA00022679"/>
    </source>
</evidence>
<keyword evidence="8" id="KW-1133">Transmembrane helix</keyword>
<dbReference type="SMART" id="SM00028">
    <property type="entry name" value="TPR"/>
    <property type="match status" value="6"/>
</dbReference>
<dbReference type="Gene3D" id="1.25.40.10">
    <property type="entry name" value="Tetratricopeptide repeat domain"/>
    <property type="match status" value="2"/>
</dbReference>
<dbReference type="InterPro" id="IPR019734">
    <property type="entry name" value="TPR_rpt"/>
</dbReference>
<dbReference type="InterPro" id="IPR004358">
    <property type="entry name" value="Sig_transdc_His_kin-like_C"/>
</dbReference>
<feature type="compositionally biased region" description="Basic and acidic residues" evidence="7">
    <location>
        <begin position="685"/>
        <end position="697"/>
    </location>
</feature>
<keyword evidence="4" id="KW-0808">Transferase</keyword>
<dbReference type="GO" id="GO:0009927">
    <property type="term" value="F:histidine phosphotransfer kinase activity"/>
    <property type="evidence" value="ECO:0007669"/>
    <property type="project" value="TreeGrafter"/>
</dbReference>
<keyword evidence="8" id="KW-0812">Transmembrane</keyword>
<dbReference type="SUPFAM" id="SSF55874">
    <property type="entry name" value="ATPase domain of HSP90 chaperone/DNA topoisomerase II/histidine kinase"/>
    <property type="match status" value="1"/>
</dbReference>
<evidence type="ECO:0000313" key="11">
    <source>
        <dbReference type="Proteomes" id="UP000191055"/>
    </source>
</evidence>
<dbReference type="EMBL" id="FUYV01000011">
    <property type="protein sequence ID" value="SKC15549.1"/>
    <property type="molecule type" value="Genomic_DNA"/>
</dbReference>
<evidence type="ECO:0000256" key="6">
    <source>
        <dbReference type="PROSITE-ProRule" id="PRU00339"/>
    </source>
</evidence>
<evidence type="ECO:0000256" key="3">
    <source>
        <dbReference type="ARBA" id="ARBA00022553"/>
    </source>
</evidence>
<feature type="transmembrane region" description="Helical" evidence="8">
    <location>
        <begin position="402"/>
        <end position="422"/>
    </location>
</feature>
<dbReference type="KEGG" id="asx:CDL62_17920"/>
<protein>
    <recommendedName>
        <fullName evidence="2">histidine kinase</fullName>
        <ecNumber evidence="2">2.7.13.3</ecNumber>
    </recommendedName>
</protein>
<feature type="repeat" description="TPR" evidence="6">
    <location>
        <begin position="167"/>
        <end position="200"/>
    </location>
</feature>
<evidence type="ECO:0000313" key="10">
    <source>
        <dbReference type="EMBL" id="SKC15549.1"/>
    </source>
</evidence>
<dbReference type="InterPro" id="IPR036097">
    <property type="entry name" value="HisK_dim/P_sf"/>
</dbReference>
<comment type="catalytic activity">
    <reaction evidence="1">
        <text>ATP + protein L-histidine = ADP + protein N-phospho-L-histidine.</text>
        <dbReference type="EC" id="2.7.13.3"/>
    </reaction>
</comment>
<accession>A0A1T5H4N8</accession>
<dbReference type="FunFam" id="3.30.565.10:FF:000006">
    <property type="entry name" value="Sensor histidine kinase WalK"/>
    <property type="match status" value="1"/>
</dbReference>
<dbReference type="Gene3D" id="1.10.287.130">
    <property type="match status" value="1"/>
</dbReference>
<dbReference type="PROSITE" id="PS50109">
    <property type="entry name" value="HIS_KIN"/>
    <property type="match status" value="1"/>
</dbReference>
<dbReference type="OrthoDB" id="1116352at2"/>
<keyword evidence="3" id="KW-0597">Phosphoprotein</keyword>
<evidence type="ECO:0000256" key="1">
    <source>
        <dbReference type="ARBA" id="ARBA00000085"/>
    </source>
</evidence>
<sequence>MISSVHHIIKSTSILKFLGIIVLLFICPHINGAINYSDSIFHQYIKYYNNDQNSEIIELAKSTSLFYPLSKNDSINLYQHITHNPHFETFLLLNAAIYYEKNQQTELAIHRYNELISSPKTEKEIYTYSLNTLFHLYLNNHELEKCQKICLKLLDLYSSNNDSHGLAQTYLFMGRVYMQLRNIVQAMEHLEKAYEKANKTEDTQLKLSIQSAIGATFRMDGDFLNAKKQFISIMNHPQTPINQYGSATFNMASIYLQNNKYDKAIDFLNQSLEIFSELNDSMRISNVKNNLAHIYIQQKNYPKAIENLYSVAEFAKSSNNGEMLINVYYNLLQTFINLKQPDSALIYLDKYIDLNIANWNDQQSAHILKLEKQYQFENQQRQIELLKTEDELQKARFRNIQILLIVIVVISMLFLAGGVIFYRQKQRIRKSHKLLVSRDKEIHRINVELNQSNLAKDRILSIIGHDLRGPIGSLRDLSGYYAVNPEQTEEEIQDYLKMSHESSTSLYYLLENLLAWGNSQKGSIHFSPDKIQLKPVVQQVINLLNVSLNQKNINFEVAVPTDIYVFADIQMLKTILRNLISNSIKFSTSNTRITVSAKINIDSGFAEISVEDQGIGISAEQIKSLFTEKETFFLQKSADAGGTGLGLILCKEFVEIHKGTIWACSQPQQGTKICFTLPTYIPESTEKTDRKVNEHQTPKFSHHTAREPR</sequence>
<dbReference type="PANTHER" id="PTHR43047:SF72">
    <property type="entry name" value="OSMOSENSING HISTIDINE PROTEIN KINASE SLN1"/>
    <property type="match status" value="1"/>
</dbReference>
<feature type="region of interest" description="Disordered" evidence="7">
    <location>
        <begin position="685"/>
        <end position="709"/>
    </location>
</feature>
<keyword evidence="6" id="KW-0802">TPR repeat</keyword>
<dbReference type="Pfam" id="PF13181">
    <property type="entry name" value="TPR_8"/>
    <property type="match status" value="2"/>
</dbReference>
<evidence type="ECO:0000256" key="7">
    <source>
        <dbReference type="SAM" id="MobiDB-lite"/>
    </source>
</evidence>
<dbReference type="InterPro" id="IPR036890">
    <property type="entry name" value="HATPase_C_sf"/>
</dbReference>
<dbReference type="SMART" id="SM00387">
    <property type="entry name" value="HATPase_c"/>
    <property type="match status" value="1"/>
</dbReference>
<dbReference type="GO" id="GO:0000155">
    <property type="term" value="F:phosphorelay sensor kinase activity"/>
    <property type="evidence" value="ECO:0007669"/>
    <property type="project" value="InterPro"/>
</dbReference>
<dbReference type="GO" id="GO:0005886">
    <property type="term" value="C:plasma membrane"/>
    <property type="evidence" value="ECO:0007669"/>
    <property type="project" value="TreeGrafter"/>
</dbReference>
<dbReference type="SUPFAM" id="SSF81901">
    <property type="entry name" value="HCP-like"/>
    <property type="match status" value="1"/>
</dbReference>
<name>A0A1T5H4N8_9BACT</name>
<feature type="domain" description="Histidine kinase" evidence="9">
    <location>
        <begin position="462"/>
        <end position="681"/>
    </location>
</feature>
<keyword evidence="5 10" id="KW-0418">Kinase</keyword>
<dbReference type="Pfam" id="PF13424">
    <property type="entry name" value="TPR_12"/>
    <property type="match status" value="1"/>
</dbReference>
<evidence type="ECO:0000256" key="8">
    <source>
        <dbReference type="SAM" id="Phobius"/>
    </source>
</evidence>
<dbReference type="STRING" id="889453.SAMN03080601_02080"/>
<evidence type="ECO:0000256" key="5">
    <source>
        <dbReference type="ARBA" id="ARBA00022777"/>
    </source>
</evidence>
<dbReference type="InterPro" id="IPR005467">
    <property type="entry name" value="His_kinase_dom"/>
</dbReference>
<evidence type="ECO:0000259" key="9">
    <source>
        <dbReference type="PROSITE" id="PS50109"/>
    </source>
</evidence>
<dbReference type="InterPro" id="IPR011990">
    <property type="entry name" value="TPR-like_helical_dom_sf"/>
</dbReference>
<dbReference type="PROSITE" id="PS50005">
    <property type="entry name" value="TPR"/>
    <property type="match status" value="2"/>
</dbReference>